<dbReference type="InterPro" id="IPR011009">
    <property type="entry name" value="Kinase-like_dom_sf"/>
</dbReference>
<dbReference type="Pfam" id="PF00069">
    <property type="entry name" value="Pkinase"/>
    <property type="match status" value="1"/>
</dbReference>
<dbReference type="KEGG" id="pphe:PP2015_1455"/>
<dbReference type="SUPFAM" id="SSF52058">
    <property type="entry name" value="L domain-like"/>
    <property type="match status" value="1"/>
</dbReference>
<sequence>MISGLTAAEQQCHNLNDLKAGKYQGYKRLQLVEGLSELPEEILSLSDSLEVLDLSNNLLSELPDSFVQLKNLKVLFLSFNQFKVFPDVLGKCLNLDMVGFKSNQIESISETALPKNLRWLILTDNCLTQLPHSFGQLSQLKKLALAGNKLSAIPESFTQCKQLELVRLSANELASVPAGLFKLPKLAWLALSGNPFVGDHKAHSGIAQYEQQDIVLNEQIGQGASGVIYQGKLTNVDTDIAIKVFKGGKTSDGYPEDELNACLTAGQHENLINTFANISEPDFLALLMDLIPKGYENLGLPPNYETCTRDTFVEGSQFSIETISNIAKQLADVLSHLHNQQVSHGDFYAHNTMINEQGHVMFGDFGAATQLHNLSEVQQQQFERIEVRAFGNLLDDLLIHCEVIETREKSKLTDLALFEKVSNIRNSCLNDDVSHRPSFTDIKKLMIQN</sequence>
<dbReference type="SMART" id="SM00364">
    <property type="entry name" value="LRR_BAC"/>
    <property type="match status" value="4"/>
</dbReference>
<keyword evidence="1" id="KW-0433">Leucine-rich repeat</keyword>
<feature type="domain" description="Protein kinase" evidence="4">
    <location>
        <begin position="214"/>
        <end position="449"/>
    </location>
</feature>
<dbReference type="GO" id="GO:0004674">
    <property type="term" value="F:protein serine/threonine kinase activity"/>
    <property type="evidence" value="ECO:0007669"/>
    <property type="project" value="UniProtKB-KW"/>
</dbReference>
<dbReference type="InterPro" id="IPR032675">
    <property type="entry name" value="LRR_dom_sf"/>
</dbReference>
<keyword evidence="5" id="KW-0723">Serine/threonine-protein kinase</keyword>
<reference evidence="5 6" key="1">
    <citation type="submission" date="2015-11" db="EMBL/GenBank/DDBJ databases">
        <authorList>
            <person name="Zhang Y."/>
            <person name="Guo Z."/>
        </authorList>
    </citation>
    <scope>NUCLEOTIDE SEQUENCE [LARGE SCALE GENOMIC DNA]</scope>
    <source>
        <strain evidence="5 6">KCTC 12086</strain>
    </source>
</reference>
<dbReference type="GO" id="GO:0005737">
    <property type="term" value="C:cytoplasm"/>
    <property type="evidence" value="ECO:0007669"/>
    <property type="project" value="TreeGrafter"/>
</dbReference>
<keyword evidence="5" id="KW-0418">Kinase</keyword>
<keyword evidence="3" id="KW-0067">ATP-binding</keyword>
<feature type="binding site" evidence="3">
    <location>
        <position position="243"/>
    </location>
    <ligand>
        <name>ATP</name>
        <dbReference type="ChEBI" id="CHEBI:30616"/>
    </ligand>
</feature>
<dbReference type="EMBL" id="CP013187">
    <property type="protein sequence ID" value="ALO41959.1"/>
    <property type="molecule type" value="Genomic_DNA"/>
</dbReference>
<gene>
    <name evidence="5" type="ORF">PP2015_1455</name>
</gene>
<evidence type="ECO:0000313" key="5">
    <source>
        <dbReference type="EMBL" id="ALO41959.1"/>
    </source>
</evidence>
<dbReference type="RefSeq" id="WP_227009175.1">
    <property type="nucleotide sequence ID" value="NZ_CP013187.1"/>
</dbReference>
<dbReference type="Proteomes" id="UP000061457">
    <property type="component" value="Chromosome I"/>
</dbReference>
<evidence type="ECO:0000256" key="3">
    <source>
        <dbReference type="PROSITE-ProRule" id="PRU10141"/>
    </source>
</evidence>
<dbReference type="PROSITE" id="PS50011">
    <property type="entry name" value="PROTEIN_KINASE_DOM"/>
    <property type="match status" value="1"/>
</dbReference>
<proteinExistence type="predicted"/>
<accession>A0A0S2K0C2</accession>
<dbReference type="InterPro" id="IPR050216">
    <property type="entry name" value="LRR_domain-containing"/>
</dbReference>
<keyword evidence="2" id="KW-0677">Repeat</keyword>
<evidence type="ECO:0000256" key="1">
    <source>
        <dbReference type="ARBA" id="ARBA00022614"/>
    </source>
</evidence>
<dbReference type="Pfam" id="PF13855">
    <property type="entry name" value="LRR_8"/>
    <property type="match status" value="2"/>
</dbReference>
<evidence type="ECO:0000313" key="6">
    <source>
        <dbReference type="Proteomes" id="UP000061457"/>
    </source>
</evidence>
<dbReference type="PROSITE" id="PS51450">
    <property type="entry name" value="LRR"/>
    <property type="match status" value="1"/>
</dbReference>
<dbReference type="PROSITE" id="PS00107">
    <property type="entry name" value="PROTEIN_KINASE_ATP"/>
    <property type="match status" value="1"/>
</dbReference>
<dbReference type="InterPro" id="IPR017441">
    <property type="entry name" value="Protein_kinase_ATP_BS"/>
</dbReference>
<dbReference type="SUPFAM" id="SSF56112">
    <property type="entry name" value="Protein kinase-like (PK-like)"/>
    <property type="match status" value="1"/>
</dbReference>
<dbReference type="SMART" id="SM00369">
    <property type="entry name" value="LRR_TYP"/>
    <property type="match status" value="5"/>
</dbReference>
<keyword evidence="5" id="KW-0808">Transferase</keyword>
<keyword evidence="6" id="KW-1185">Reference proteome</keyword>
<dbReference type="InterPro" id="IPR003591">
    <property type="entry name" value="Leu-rich_rpt_typical-subtyp"/>
</dbReference>
<dbReference type="Gene3D" id="3.30.200.20">
    <property type="entry name" value="Phosphorylase Kinase, domain 1"/>
    <property type="match status" value="1"/>
</dbReference>
<dbReference type="STRING" id="161398.PP2015_1455"/>
<dbReference type="PANTHER" id="PTHR48051">
    <property type="match status" value="1"/>
</dbReference>
<organism evidence="5 6">
    <name type="scientific">Pseudoalteromonas phenolica</name>
    <dbReference type="NCBI Taxonomy" id="161398"/>
    <lineage>
        <taxon>Bacteria</taxon>
        <taxon>Pseudomonadati</taxon>
        <taxon>Pseudomonadota</taxon>
        <taxon>Gammaproteobacteria</taxon>
        <taxon>Alteromonadales</taxon>
        <taxon>Pseudoalteromonadaceae</taxon>
        <taxon>Pseudoalteromonas</taxon>
    </lineage>
</organism>
<evidence type="ECO:0000256" key="2">
    <source>
        <dbReference type="ARBA" id="ARBA00022737"/>
    </source>
</evidence>
<evidence type="ECO:0000259" key="4">
    <source>
        <dbReference type="PROSITE" id="PS50011"/>
    </source>
</evidence>
<dbReference type="GO" id="GO:0005524">
    <property type="term" value="F:ATP binding"/>
    <property type="evidence" value="ECO:0007669"/>
    <property type="project" value="UniProtKB-UniRule"/>
</dbReference>
<dbReference type="InterPro" id="IPR001611">
    <property type="entry name" value="Leu-rich_rpt"/>
</dbReference>
<dbReference type="AlphaFoldDB" id="A0A0S2K0C2"/>
<dbReference type="Gene3D" id="3.80.10.10">
    <property type="entry name" value="Ribonuclease Inhibitor"/>
    <property type="match status" value="2"/>
</dbReference>
<dbReference type="Gene3D" id="1.10.510.10">
    <property type="entry name" value="Transferase(Phosphotransferase) domain 1"/>
    <property type="match status" value="1"/>
</dbReference>
<protein>
    <submittedName>
        <fullName evidence="5">Serine/threonine protein kinase</fullName>
    </submittedName>
</protein>
<keyword evidence="3" id="KW-0547">Nucleotide-binding</keyword>
<dbReference type="PATRIC" id="fig|161398.10.peg.1479"/>
<dbReference type="PANTHER" id="PTHR48051:SF1">
    <property type="entry name" value="RAS SUPPRESSOR PROTEIN 1"/>
    <property type="match status" value="1"/>
</dbReference>
<dbReference type="InterPro" id="IPR000719">
    <property type="entry name" value="Prot_kinase_dom"/>
</dbReference>
<name>A0A0S2K0C2_9GAMM</name>